<dbReference type="InterPro" id="IPR001753">
    <property type="entry name" value="Enoyl-CoA_hydra/iso"/>
</dbReference>
<dbReference type="NCBIfam" id="NF006107">
    <property type="entry name" value="PRK08258.1"/>
    <property type="match status" value="1"/>
</dbReference>
<sequence>MTGKRTWPPGETVSFSNYEARHFLWEVSDDGRVGTLTLNNPERKNPLTFESYAELRDLFLALKQASDIRAVVLTGAAGNFCSGGDVFDIIEPLTHMRMPELLAFTRMTGDVVRAMRKCPQQIIAAVDGICAGAGAILAMSSDLRLATPEAKTAFLFTRVGLAGADMGACGILPRIIGQGRAAELLYTGRFMSAGEGERWGFYNALHPQAELLGEAQALARAIADGPWFAHGMTKTMLNQEWAMGIDELIEAEAQAQAVCMATQDFRRAFEAFASKRQPVFAGN</sequence>
<name>A0AAE3N0N2_9HYPH</name>
<evidence type="ECO:0000256" key="1">
    <source>
        <dbReference type="ARBA" id="ARBA00005254"/>
    </source>
</evidence>
<dbReference type="InterPro" id="IPR029045">
    <property type="entry name" value="ClpP/crotonase-like_dom_sf"/>
</dbReference>
<dbReference type="InterPro" id="IPR014748">
    <property type="entry name" value="Enoyl-CoA_hydra_C"/>
</dbReference>
<keyword evidence="4" id="KW-1185">Reference proteome</keyword>
<dbReference type="InterPro" id="IPR018376">
    <property type="entry name" value="Enoyl-CoA_hyd/isom_CS"/>
</dbReference>
<dbReference type="Gene3D" id="1.10.12.10">
    <property type="entry name" value="Lyase 2-enoyl-coa Hydratase, Chain A, domain 2"/>
    <property type="match status" value="1"/>
</dbReference>
<proteinExistence type="inferred from homology"/>
<evidence type="ECO:0000313" key="3">
    <source>
        <dbReference type="EMBL" id="MCX8997140.1"/>
    </source>
</evidence>
<reference evidence="3" key="1">
    <citation type="submission" date="2022-07" db="EMBL/GenBank/DDBJ databases">
        <title>Ectorhizobium quercum gen.nov., sp. nov.</title>
        <authorList>
            <person name="Ma T."/>
            <person name="Li Y."/>
        </authorList>
    </citation>
    <scope>NUCLEOTIDE SEQUENCE</scope>
    <source>
        <strain evidence="3">BDR2-2</strain>
    </source>
</reference>
<dbReference type="AlphaFoldDB" id="A0AAE3N0N2"/>
<evidence type="ECO:0000256" key="2">
    <source>
        <dbReference type="RuleBase" id="RU003707"/>
    </source>
</evidence>
<protein>
    <submittedName>
        <fullName evidence="3">Enoyl-CoA hydratase family protein</fullName>
    </submittedName>
</protein>
<gene>
    <name evidence="3" type="ORF">NOF55_08480</name>
</gene>
<dbReference type="CDD" id="cd06558">
    <property type="entry name" value="crotonase-like"/>
    <property type="match status" value="1"/>
</dbReference>
<dbReference type="Gene3D" id="3.90.226.10">
    <property type="entry name" value="2-enoyl-CoA Hydratase, Chain A, domain 1"/>
    <property type="match status" value="1"/>
</dbReference>
<comment type="caution">
    <text evidence="3">The sequence shown here is derived from an EMBL/GenBank/DDBJ whole genome shotgun (WGS) entry which is preliminary data.</text>
</comment>
<dbReference type="PANTHER" id="PTHR43459">
    <property type="entry name" value="ENOYL-COA HYDRATASE"/>
    <property type="match status" value="1"/>
</dbReference>
<dbReference type="SUPFAM" id="SSF52096">
    <property type="entry name" value="ClpP/crotonase"/>
    <property type="match status" value="1"/>
</dbReference>
<evidence type="ECO:0000313" key="4">
    <source>
        <dbReference type="Proteomes" id="UP001208771"/>
    </source>
</evidence>
<dbReference type="Proteomes" id="UP001208771">
    <property type="component" value="Unassembled WGS sequence"/>
</dbReference>
<dbReference type="PROSITE" id="PS00166">
    <property type="entry name" value="ENOYL_COA_HYDRATASE"/>
    <property type="match status" value="1"/>
</dbReference>
<dbReference type="PANTHER" id="PTHR43459:SF1">
    <property type="entry name" value="EG:BACN32G11.4 PROTEIN"/>
    <property type="match status" value="1"/>
</dbReference>
<dbReference type="Pfam" id="PF00378">
    <property type="entry name" value="ECH_1"/>
    <property type="match status" value="1"/>
</dbReference>
<comment type="similarity">
    <text evidence="1 2">Belongs to the enoyl-CoA hydratase/isomerase family.</text>
</comment>
<dbReference type="GO" id="GO:0003824">
    <property type="term" value="F:catalytic activity"/>
    <property type="evidence" value="ECO:0007669"/>
    <property type="project" value="InterPro"/>
</dbReference>
<dbReference type="RefSeq" id="WP_306410906.1">
    <property type="nucleotide sequence ID" value="NZ_JANFPI010000002.1"/>
</dbReference>
<organism evidence="3 4">
    <name type="scientific">Ectorhizobium quercum</name>
    <dbReference type="NCBI Taxonomy" id="2965071"/>
    <lineage>
        <taxon>Bacteria</taxon>
        <taxon>Pseudomonadati</taxon>
        <taxon>Pseudomonadota</taxon>
        <taxon>Alphaproteobacteria</taxon>
        <taxon>Hyphomicrobiales</taxon>
        <taxon>Rhizobiaceae</taxon>
        <taxon>Ectorhizobium</taxon>
    </lineage>
</organism>
<dbReference type="EMBL" id="JANFPI010000002">
    <property type="protein sequence ID" value="MCX8997140.1"/>
    <property type="molecule type" value="Genomic_DNA"/>
</dbReference>
<accession>A0AAE3N0N2</accession>